<dbReference type="GO" id="GO:0005829">
    <property type="term" value="C:cytosol"/>
    <property type="evidence" value="ECO:0007669"/>
    <property type="project" value="TreeGrafter"/>
</dbReference>
<dbReference type="RefSeq" id="WP_221979250.1">
    <property type="nucleotide sequence ID" value="NZ_JAAXQQ010000004.1"/>
</dbReference>
<dbReference type="InterPro" id="IPR023210">
    <property type="entry name" value="NADP_OxRdtase_dom"/>
</dbReference>
<dbReference type="AlphaFoldDB" id="A0AB35FDS8"/>
<dbReference type="GO" id="GO:0016491">
    <property type="term" value="F:oxidoreductase activity"/>
    <property type="evidence" value="ECO:0007669"/>
    <property type="project" value="InterPro"/>
</dbReference>
<dbReference type="PANTHER" id="PTHR42686:SF1">
    <property type="entry name" value="GH17980P-RELATED"/>
    <property type="match status" value="1"/>
</dbReference>
<evidence type="ECO:0000259" key="1">
    <source>
        <dbReference type="Pfam" id="PF00248"/>
    </source>
</evidence>
<dbReference type="Pfam" id="PF00248">
    <property type="entry name" value="Aldo_ket_red"/>
    <property type="match status" value="1"/>
</dbReference>
<proteinExistence type="predicted"/>
<name>A0AB35FDS8_9HYPH</name>
<feature type="domain" description="NADP-dependent oxidoreductase" evidence="1">
    <location>
        <begin position="16"/>
        <end position="310"/>
    </location>
</feature>
<protein>
    <submittedName>
        <fullName evidence="2">Aldo/keto reductase</fullName>
    </submittedName>
</protein>
<reference evidence="2" key="1">
    <citation type="submission" date="2020-04" db="EMBL/GenBank/DDBJ databases">
        <title>Global-level population genomics supports evidence of horizontal gene transfer on evolution of Rhizobia in Lentils.</title>
        <authorList>
            <person name="Gai Y."/>
            <person name="Cook D."/>
            <person name="Riely B."/>
        </authorList>
    </citation>
    <scope>NUCLEOTIDE SEQUENCE</scope>
    <source>
        <strain evidence="2">TLR9</strain>
    </source>
</reference>
<dbReference type="InterPro" id="IPR020471">
    <property type="entry name" value="AKR"/>
</dbReference>
<sequence>MELRQIGKTPLKSSVLSLGAAPLGGLFAPVTEADASATVEASLRVGIKLIDVAPHYGQGLAEVRLGKALQGLPNDNYLLSTKVGRLLEPSESATVGDNWPEALNFTTVYDTSRRGILKSLEDSCRRLGTSEIDIAFLHDPDRYAKDSSDLRGMISEAYETLSELRSQGRVKAMGIGVNAAEPCFAAMQIGTWDCFVLAGTYSVLRQEDKGLLDACAAASVSVLIGGPYMSGALAGGSTWRYRPIPPDIEDDIARLKAICDRHEVPMQAAALQFPLRHPAVSSVIVGMRSASEVAENYGFLNAWVPDGFWSDLEKEGLARR</sequence>
<dbReference type="InterPro" id="IPR036812">
    <property type="entry name" value="NAD(P)_OxRdtase_dom_sf"/>
</dbReference>
<dbReference type="EMBL" id="JAAXQQ010000004">
    <property type="protein sequence ID" value="MBY3064691.1"/>
    <property type="molecule type" value="Genomic_DNA"/>
</dbReference>
<organism evidence="2 3">
    <name type="scientific">Rhizobium laguerreae</name>
    <dbReference type="NCBI Taxonomy" id="1076926"/>
    <lineage>
        <taxon>Bacteria</taxon>
        <taxon>Pseudomonadati</taxon>
        <taxon>Pseudomonadota</taxon>
        <taxon>Alphaproteobacteria</taxon>
        <taxon>Hyphomicrobiales</taxon>
        <taxon>Rhizobiaceae</taxon>
        <taxon>Rhizobium/Agrobacterium group</taxon>
        <taxon>Rhizobium</taxon>
    </lineage>
</organism>
<accession>A0AB35FDS8</accession>
<evidence type="ECO:0000313" key="3">
    <source>
        <dbReference type="Proteomes" id="UP000758022"/>
    </source>
</evidence>
<gene>
    <name evidence="2" type="ORF">HFO74_14805</name>
</gene>
<dbReference type="Gene3D" id="3.20.20.100">
    <property type="entry name" value="NADP-dependent oxidoreductase domain"/>
    <property type="match status" value="1"/>
</dbReference>
<evidence type="ECO:0000313" key="2">
    <source>
        <dbReference type="EMBL" id="MBY3064691.1"/>
    </source>
</evidence>
<dbReference type="SUPFAM" id="SSF51430">
    <property type="entry name" value="NAD(P)-linked oxidoreductase"/>
    <property type="match status" value="1"/>
</dbReference>
<dbReference type="Proteomes" id="UP000758022">
    <property type="component" value="Unassembled WGS sequence"/>
</dbReference>
<comment type="caution">
    <text evidence="2">The sequence shown here is derived from an EMBL/GenBank/DDBJ whole genome shotgun (WGS) entry which is preliminary data.</text>
</comment>
<dbReference type="PANTHER" id="PTHR42686">
    <property type="entry name" value="GH17980P-RELATED"/>
    <property type="match status" value="1"/>
</dbReference>